<dbReference type="EMBL" id="CP013244">
    <property type="protein sequence ID" value="ANP45760.1"/>
    <property type="molecule type" value="Genomic_DNA"/>
</dbReference>
<proteinExistence type="predicted"/>
<dbReference type="InterPro" id="IPR002925">
    <property type="entry name" value="Dienelactn_hydro"/>
</dbReference>
<feature type="domain" description="Dienelactone hydrolase" evidence="4">
    <location>
        <begin position="91"/>
        <end position="187"/>
    </location>
</feature>
<dbReference type="InParanoid" id="A0A1B1AGT9"/>
<dbReference type="PANTHER" id="PTHR10272:SF0">
    <property type="entry name" value="PLATELET-ACTIVATING FACTOR ACETYLHYDROLASE"/>
    <property type="match status" value="1"/>
</dbReference>
<sequence length="350" mass="37203">MDGMMKIILRVLIWVLALLGAGVGVLTVSLLASAIRPARNIGIDQVQVSDAGGGSIGVLIYYPTQSKPQLTWMGLLFADVAPRAPLATGQHALVVISHGTAGAATSHIDTAIALAERGFVVAAPIHNRDNFQDQSGIGAASWIADRAREIRRVNDFMLTQWRFRAQIDANRIGLFGFSAGATTALINVGAQPDFALVTSDCRQHSQFVCRLLRPDVTLQSGAEQGYDSRIKAVVLAAPGLGMGFTRTSLARVNIPVAIWAGDRDVNAPLAGNAAAIAANWPTLVSVHVAQGAGHFSFLAPCGPLGLLLPPMLCSDPANFDRRAFHQTFNSEVAAFFEARLGRDPPLDERP</sequence>
<keyword evidence="2" id="KW-0442">Lipid degradation</keyword>
<evidence type="ECO:0000313" key="6">
    <source>
        <dbReference type="Proteomes" id="UP000092498"/>
    </source>
</evidence>
<dbReference type="AlphaFoldDB" id="A0A1B1AGT9"/>
<evidence type="ECO:0000313" key="5">
    <source>
        <dbReference type="EMBL" id="ANP45760.1"/>
    </source>
</evidence>
<protein>
    <recommendedName>
        <fullName evidence="4">Dienelactone hydrolase domain-containing protein</fullName>
    </recommendedName>
</protein>
<reference evidence="5 6" key="1">
    <citation type="submission" date="2015-11" db="EMBL/GenBank/DDBJ databases">
        <title>Whole-Genome Sequence of Candidatus Oderbacter manganicum from the National Park Lower Oder Valley, Germany.</title>
        <authorList>
            <person name="Braun B."/>
            <person name="Liere K."/>
            <person name="Szewzyk U."/>
        </authorList>
    </citation>
    <scope>NUCLEOTIDE SEQUENCE [LARGE SCALE GENOMIC DNA]</scope>
    <source>
        <strain evidence="5 6">OTSz_A_272</strain>
    </source>
</reference>
<dbReference type="PIRSF" id="PIRSF031982">
    <property type="entry name" value="UCP031982_abhydr"/>
    <property type="match status" value="1"/>
</dbReference>
<dbReference type="SUPFAM" id="SSF53474">
    <property type="entry name" value="alpha/beta-Hydrolases"/>
    <property type="match status" value="1"/>
</dbReference>
<keyword evidence="6" id="KW-1185">Reference proteome</keyword>
<dbReference type="GO" id="GO:0003847">
    <property type="term" value="F:1-alkyl-2-acetylglycerophosphocholine esterase activity"/>
    <property type="evidence" value="ECO:0007669"/>
    <property type="project" value="TreeGrafter"/>
</dbReference>
<accession>A0A1B1AGT9</accession>
<organism evidence="5 6">
    <name type="scientific">Candidatus Viadribacter manganicus</name>
    <dbReference type="NCBI Taxonomy" id="1759059"/>
    <lineage>
        <taxon>Bacteria</taxon>
        <taxon>Pseudomonadati</taxon>
        <taxon>Pseudomonadota</taxon>
        <taxon>Alphaproteobacteria</taxon>
        <taxon>Hyphomonadales</taxon>
        <taxon>Hyphomonadaceae</taxon>
        <taxon>Candidatus Viadribacter</taxon>
    </lineage>
</organism>
<gene>
    <name evidence="5" type="ORF">ATE48_07415</name>
</gene>
<dbReference type="Gene3D" id="3.40.50.1820">
    <property type="entry name" value="alpha/beta hydrolase"/>
    <property type="match status" value="1"/>
</dbReference>
<keyword evidence="1" id="KW-0378">Hydrolase</keyword>
<dbReference type="KEGG" id="cbot:ATE48_07415"/>
<dbReference type="InterPro" id="IPR016986">
    <property type="entry name" value="UCP031982_abhydr"/>
</dbReference>
<dbReference type="GO" id="GO:0016042">
    <property type="term" value="P:lipid catabolic process"/>
    <property type="evidence" value="ECO:0007669"/>
    <property type="project" value="UniProtKB-KW"/>
</dbReference>
<evidence type="ECO:0000256" key="1">
    <source>
        <dbReference type="ARBA" id="ARBA00022801"/>
    </source>
</evidence>
<name>A0A1B1AGT9_9PROT</name>
<evidence type="ECO:0000256" key="2">
    <source>
        <dbReference type="ARBA" id="ARBA00022963"/>
    </source>
</evidence>
<dbReference type="Pfam" id="PF01738">
    <property type="entry name" value="DLH"/>
    <property type="match status" value="1"/>
</dbReference>
<keyword evidence="3" id="KW-0443">Lipid metabolism</keyword>
<evidence type="ECO:0000256" key="3">
    <source>
        <dbReference type="ARBA" id="ARBA00023098"/>
    </source>
</evidence>
<evidence type="ECO:0000259" key="4">
    <source>
        <dbReference type="Pfam" id="PF01738"/>
    </source>
</evidence>
<dbReference type="PANTHER" id="PTHR10272">
    <property type="entry name" value="PLATELET-ACTIVATING FACTOR ACETYLHYDROLASE"/>
    <property type="match status" value="1"/>
</dbReference>
<dbReference type="InterPro" id="IPR029058">
    <property type="entry name" value="AB_hydrolase_fold"/>
</dbReference>
<dbReference type="STRING" id="1759059.ATE48_07415"/>
<dbReference type="Proteomes" id="UP000092498">
    <property type="component" value="Chromosome"/>
</dbReference>